<dbReference type="Pfam" id="PF11583">
    <property type="entry name" value="AurF"/>
    <property type="match status" value="1"/>
</dbReference>
<dbReference type="InterPro" id="IPR025859">
    <property type="entry name" value="AurF/CmlI"/>
</dbReference>
<protein>
    <submittedName>
        <fullName evidence="1">Diiron oxygenase</fullName>
    </submittedName>
</protein>
<keyword evidence="2" id="KW-1185">Reference proteome</keyword>
<sequence length="313" mass="34963">MNSSLIFGKWYERAGVRTDPHRTFCAEVESGLKAFPLKLIPHLAHPLTEKLPEEERDAVVTRRFYDYMNFVANLEAKVVNRGTLVVAFDQAGLDIDRQLRLDAWKIYCDEAHHAHTSFDMVDQVERATGVAGLPYSFDHTLDRLDGSGRALHPQTAQLLQVVVFETVVTSLLEDIPNDETVAGTIREVVGDHARDERRHHAFYTRFFDFLWGVMDEDTRARSARCLPGIITACLSPDVPAIRNSLLATSLTPGEVDQVIGETYTTASVQADLRASARHTLKMFYDHDVLEVPGAREDFAKAGLLLPEAGGHHG</sequence>
<accession>A0ABV9YC71</accession>
<reference evidence="2" key="1">
    <citation type="journal article" date="2019" name="Int. J. Syst. Evol. Microbiol.">
        <title>The Global Catalogue of Microorganisms (GCM) 10K type strain sequencing project: providing services to taxonomists for standard genome sequencing and annotation.</title>
        <authorList>
            <consortium name="The Broad Institute Genomics Platform"/>
            <consortium name="The Broad Institute Genome Sequencing Center for Infectious Disease"/>
            <person name="Wu L."/>
            <person name="Ma J."/>
        </authorList>
    </citation>
    <scope>NUCLEOTIDE SEQUENCE [LARGE SCALE GENOMIC DNA]</scope>
    <source>
        <strain evidence="2">KCTC 12848</strain>
    </source>
</reference>
<dbReference type="RefSeq" id="WP_344037320.1">
    <property type="nucleotide sequence ID" value="NZ_BAAAKE010000007.1"/>
</dbReference>
<dbReference type="InterPro" id="IPR012348">
    <property type="entry name" value="RNR-like"/>
</dbReference>
<gene>
    <name evidence="1" type="ORF">ACFPFM_42130</name>
</gene>
<proteinExistence type="predicted"/>
<dbReference type="EMBL" id="JBHSJB010000053">
    <property type="protein sequence ID" value="MFC5060350.1"/>
    <property type="molecule type" value="Genomic_DNA"/>
</dbReference>
<organism evidence="1 2">
    <name type="scientific">Saccharothrix xinjiangensis</name>
    <dbReference type="NCBI Taxonomy" id="204798"/>
    <lineage>
        <taxon>Bacteria</taxon>
        <taxon>Bacillati</taxon>
        <taxon>Actinomycetota</taxon>
        <taxon>Actinomycetes</taxon>
        <taxon>Pseudonocardiales</taxon>
        <taxon>Pseudonocardiaceae</taxon>
        <taxon>Saccharothrix</taxon>
    </lineage>
</organism>
<dbReference type="Proteomes" id="UP001595833">
    <property type="component" value="Unassembled WGS sequence"/>
</dbReference>
<dbReference type="Gene3D" id="1.10.620.20">
    <property type="entry name" value="Ribonucleotide Reductase, subunit A"/>
    <property type="match status" value="1"/>
</dbReference>
<name>A0ABV9YC71_9PSEU</name>
<evidence type="ECO:0000313" key="2">
    <source>
        <dbReference type="Proteomes" id="UP001595833"/>
    </source>
</evidence>
<comment type="caution">
    <text evidence="1">The sequence shown here is derived from an EMBL/GenBank/DDBJ whole genome shotgun (WGS) entry which is preliminary data.</text>
</comment>
<evidence type="ECO:0000313" key="1">
    <source>
        <dbReference type="EMBL" id="MFC5060350.1"/>
    </source>
</evidence>